<reference evidence="3" key="1">
    <citation type="submission" date="2016-07" db="EMBL/GenBank/DDBJ databases">
        <title>Heterozygosity in HAC1 locus allows Hyaloperonospora arabidopsidis to evade R-gene mediated defence response in Arabidopsis thaliana.</title>
        <authorList>
            <person name="Woods-Tor A."/>
            <person name="Studholme D.J."/>
            <person name="Cevik V."/>
            <person name="Telli O."/>
            <person name="Holub E.B."/>
            <person name="Tor M."/>
        </authorList>
    </citation>
    <scope>NUCLEOTIDE SEQUENCE</scope>
</reference>
<protein>
    <submittedName>
        <fullName evidence="3">Avirulence protein s-hac1Emoy2</fullName>
    </submittedName>
</protein>
<feature type="region of interest" description="Disordered" evidence="1">
    <location>
        <begin position="23"/>
        <end position="65"/>
    </location>
</feature>
<dbReference type="VEuPathDB" id="FungiDB:HpaG814802"/>
<sequence length="386" mass="42700">MRIYSTELLAAVAFVACLSRCSTSGSKTVRPDVPSSGHPDGHEDDISDDTAHRNDEEESEARMPLSGEMSALMEKLQAAKRPESSGKLLQELDLTLRMGKENAPVVAPRSTNIEKIIEQLEAIDTEFASGINGARLKTNVANINADDEKQRKVRELVKACGDSNDGYTELASALRKAKADGLNVAAVENEMLEVWKEKGVRLSSAFDFLELNKLLERGGLTDDNVALFDRYIKVYNRNKKGGRSFLHSTLLAKLEKNISILLKMIAEAGEKSKTATTVLMHFIRGKLLRRRPSQSLVKNLVKNLLKAEISESVLRHILLILREVPTKSRLHEEYLSGFTAALEKELTSSTKSLKRKVDTALRVGPAPARKKPASKGQKITGLSIWR</sequence>
<dbReference type="AlphaFoldDB" id="A0A2D0W1Y2"/>
<organism evidence="3">
    <name type="scientific">Hyaloperonospora arabidopsidis</name>
    <name type="common">Peronospora arabidopsidis</name>
    <dbReference type="NCBI Taxonomy" id="272952"/>
    <lineage>
        <taxon>Eukaryota</taxon>
        <taxon>Sar</taxon>
        <taxon>Stramenopiles</taxon>
        <taxon>Oomycota</taxon>
        <taxon>Peronosporomycetes</taxon>
        <taxon>Peronosporales</taxon>
        <taxon>Peronosporaceae</taxon>
        <taxon>Hyaloperonospora</taxon>
    </lineage>
</organism>
<evidence type="ECO:0000313" key="3">
    <source>
        <dbReference type="EMBL" id="APB88798.1"/>
    </source>
</evidence>
<accession>A0A2D0W1Y2</accession>
<evidence type="ECO:0000256" key="1">
    <source>
        <dbReference type="SAM" id="MobiDB-lite"/>
    </source>
</evidence>
<evidence type="ECO:0000256" key="2">
    <source>
        <dbReference type="SAM" id="SignalP"/>
    </source>
</evidence>
<name>A0A2D0W1Y2_HYAAB</name>
<dbReference type="EMBL" id="KX523278">
    <property type="protein sequence ID" value="APB88798.1"/>
    <property type="molecule type" value="Genomic_DNA"/>
</dbReference>
<feature type="chain" id="PRO_5013608398" evidence="2">
    <location>
        <begin position="24"/>
        <end position="386"/>
    </location>
</feature>
<feature type="signal peptide" evidence="2">
    <location>
        <begin position="1"/>
        <end position="23"/>
    </location>
</feature>
<feature type="region of interest" description="Disordered" evidence="1">
    <location>
        <begin position="358"/>
        <end position="386"/>
    </location>
</feature>
<keyword evidence="2" id="KW-0732">Signal</keyword>
<proteinExistence type="predicted"/>